<reference evidence="3" key="1">
    <citation type="submission" date="2022-11" db="UniProtKB">
        <authorList>
            <consortium name="WormBaseParasite"/>
        </authorList>
    </citation>
    <scope>IDENTIFICATION</scope>
</reference>
<dbReference type="SUPFAM" id="SSF57362">
    <property type="entry name" value="BPTI-like"/>
    <property type="match status" value="3"/>
</dbReference>
<dbReference type="PROSITE" id="PS50279">
    <property type="entry name" value="BPTI_KUNITZ_2"/>
    <property type="match status" value="3"/>
</dbReference>
<dbReference type="Proteomes" id="UP000887581">
    <property type="component" value="Unplaced"/>
</dbReference>
<proteinExistence type="predicted"/>
<dbReference type="GO" id="GO:0004867">
    <property type="term" value="F:serine-type endopeptidase inhibitor activity"/>
    <property type="evidence" value="ECO:0007669"/>
    <property type="project" value="InterPro"/>
</dbReference>
<dbReference type="PRINTS" id="PR00759">
    <property type="entry name" value="BASICPTASE"/>
</dbReference>
<feature type="domain" description="BPTI/Kunitz inhibitor" evidence="1">
    <location>
        <begin position="357"/>
        <end position="411"/>
    </location>
</feature>
<organism evidence="2 3">
    <name type="scientific">Setaria digitata</name>
    <dbReference type="NCBI Taxonomy" id="48799"/>
    <lineage>
        <taxon>Eukaryota</taxon>
        <taxon>Metazoa</taxon>
        <taxon>Ecdysozoa</taxon>
        <taxon>Nematoda</taxon>
        <taxon>Chromadorea</taxon>
        <taxon>Rhabditida</taxon>
        <taxon>Spirurina</taxon>
        <taxon>Spiruromorpha</taxon>
        <taxon>Filarioidea</taxon>
        <taxon>Setariidae</taxon>
        <taxon>Setaria</taxon>
    </lineage>
</organism>
<feature type="domain" description="BPTI/Kunitz inhibitor" evidence="1">
    <location>
        <begin position="249"/>
        <end position="304"/>
    </location>
</feature>
<dbReference type="InterPro" id="IPR002223">
    <property type="entry name" value="Kunitz_BPTI"/>
</dbReference>
<dbReference type="InterPro" id="IPR006150">
    <property type="entry name" value="Cys_repeat_1"/>
</dbReference>
<accession>A0A915PH98</accession>
<protein>
    <submittedName>
        <fullName evidence="3">BPTI/Kunitz inhibitor domain-containing protein</fullName>
    </submittedName>
</protein>
<name>A0A915PH98_9BILA</name>
<dbReference type="Pfam" id="PF00014">
    <property type="entry name" value="Kunitz_BPTI"/>
    <property type="match status" value="3"/>
</dbReference>
<evidence type="ECO:0000313" key="3">
    <source>
        <dbReference type="WBParaSite" id="sdigi.contig160.g5433.t1"/>
    </source>
</evidence>
<dbReference type="SMART" id="SM00289">
    <property type="entry name" value="WR1"/>
    <property type="match status" value="16"/>
</dbReference>
<dbReference type="Gene3D" id="4.10.410.10">
    <property type="entry name" value="Pancreatic trypsin inhibitor Kunitz domain"/>
    <property type="match status" value="3"/>
</dbReference>
<keyword evidence="2" id="KW-1185">Reference proteome</keyword>
<dbReference type="PANTHER" id="PTHR46339">
    <property type="entry name" value="PROTEIN CBG15282-RELATED"/>
    <property type="match status" value="1"/>
</dbReference>
<dbReference type="InterPro" id="IPR020901">
    <property type="entry name" value="Prtase_inh_Kunz-CS"/>
</dbReference>
<dbReference type="PROSITE" id="PS00280">
    <property type="entry name" value="BPTI_KUNITZ_1"/>
    <property type="match status" value="3"/>
</dbReference>
<dbReference type="PANTHER" id="PTHR46339:SF6">
    <property type="entry name" value="BPTI_KUNITZ INHIBITOR DOMAIN-CONTAINING PROTEIN"/>
    <property type="match status" value="1"/>
</dbReference>
<dbReference type="SMART" id="SM00131">
    <property type="entry name" value="KU"/>
    <property type="match status" value="3"/>
</dbReference>
<dbReference type="InterPro" id="IPR028150">
    <property type="entry name" value="Lustrin_cystein"/>
</dbReference>
<evidence type="ECO:0000313" key="2">
    <source>
        <dbReference type="Proteomes" id="UP000887581"/>
    </source>
</evidence>
<dbReference type="WBParaSite" id="sdigi.contig160.g5433.t1">
    <property type="protein sequence ID" value="sdigi.contig160.g5433.t1"/>
    <property type="gene ID" value="sdigi.contig160.g5433"/>
</dbReference>
<sequence length="1282" mass="140412">MRNCPNDTIFNVNSLECVEMSELSDDINPFLLPQFQAPEDLCGGGIPMTRLSSPVICNPSINSCPDGYVCTIYARTGTAYCCQNSKDMSEENDDYYCPDNQVTYLEAKNGKPQSCSLADSNSCPTGFTCTVVRHSTTAGISISRCCGKYYGCPQNSAAQIDHFTGSYVACSAASASSCQNGFECVQSSTFDISICCSETNSATKNLCPVGKALNDRIVQCSGQSTCPTGYFCVTNGNENYCCPSHEKVCSLPHEIGNCFESKSKLSIMRYYFDTKTGTCRSFNYSGCGGNDNNFLTLDQCHAFCLAQQCEIGIAYRMDALNAACSPYMSNTCPKQFTCHEPLFGPVSICCPNPEIVCNEMPSAGTNCFGRKITFQRYYFDQAAKQCRLFQYFGCSGNSNNFRSKMECEEFCLSNHDEVCDGSAPLKDPSGKLQKCTTSMICPSGYYCNEKHYCCPKSEFACSVSMSSGRSCAGSMRRTVWYYNAIAENCMQFMYLGCGGTANRFATQQACMKHCIDKSAKVGNCPLGMSSYMMANGKTLPQVCKLNTAGSCPKAFSCVPSTTNIPICCKTEAVCPKQRVPYIIPGSDSTVNCQPDRENNCPSTSECMESSVKGFYMCCLRLDHNSLDVSSINSDINCPANLPTTGEHCQINGDNVCPSGYICLNRYPSLDGLCCKAKPTCLRGKANLISGRKVQICGSQLDACPKGTACLVSSVPNVNICCKFASLPVAASKFPRSNLITPLCSNGRTPFYDSGSRTPRQCLTSRRGQCPNKFVCQLAKSGGLYYCCPVSPYECANGRKAYIPPGLSIPQTCSLNFNSCPAGYSCHPSADGSATYCCLDFTADANCPNAASPYLYANRPLACPAGSNRCPTGYNCIKSTVNTVYLCCSVSFSPVPMCLDGIAYIEPVTNEPQVCSPLINNCPPGYHCQESTTTGHHLCCTSGHLNTRYTGYCPMGQIPYVRYANEEPQICHMTLRPCPTIAQYLCIYSAEKLNSYCCAPIDTTFIGQAEPYRLQLPAGMAEDKSGCPQGSQVLIDQWNQIKDCNPGMCPQMYSCHYSAQYNRYQCCLSMSSSPIMGTIIAADTTDNIRLLYLGQKGCKANEQCTMRTAEARCNQEYCTCPRNKLIHQSKCVTHCPEGFIDIAGRCRDLTTIVFMDSVEERVNGTIGGFCKNTIIAEEQCDVDGSYCNEISITCQCKPGYELRLDTSMQNDIGSCIKMEESRFANQTSTTFDEINPTNFYFTEDEILTNDTSPLMDHVSSLEDDFDNLERYMIQTDDHDMYYI</sequence>
<dbReference type="InterPro" id="IPR053014">
    <property type="entry name" value="Cuticle_assoc_divergent"/>
</dbReference>
<dbReference type="CDD" id="cd00109">
    <property type="entry name" value="Kunitz-type"/>
    <property type="match status" value="2"/>
</dbReference>
<dbReference type="Pfam" id="PF14625">
    <property type="entry name" value="Lustrin_cystein"/>
    <property type="match status" value="15"/>
</dbReference>
<feature type="domain" description="BPTI/Kunitz inhibitor" evidence="1">
    <location>
        <begin position="461"/>
        <end position="514"/>
    </location>
</feature>
<dbReference type="InterPro" id="IPR036880">
    <property type="entry name" value="Kunitz_BPTI_sf"/>
</dbReference>
<evidence type="ECO:0000259" key="1">
    <source>
        <dbReference type="PROSITE" id="PS50279"/>
    </source>
</evidence>